<sequence length="1027" mass="113981">MCHHSDRVADQLRRLEQLSVPEDLLDNLKQRLSEELPKFDRVDAVIHFLVGHLQAARSPTAALALFERDPAALSALLQMFATSDVVAEAIIADPESFDLLRLTDGQPANVQYLVDELVAELLSVSDLQRAADCVRQFAIRETIRVAYGEFAHSMVPVQASAELATVADAMVIACLDDAVRRVSNQWGLPVQVDGAPPEFAAIAMGAWGAKELTYGGEADLILLCQQMDRKNNSHVAFYQSVAQTTFMLLNHDTPLAFRFNLNRQPRIDPDDFICSLPEAIRLGESQTQIWPRLAFVHGRRAGGSEKLADAYLKRIRAGVFRRLLTRSDLTELKTLRGKMERRIESAADDGLETTPPQSLPSDINRDAGGRTDIRYAVRFLQLLHGGEDAKLRTENTLVAIDALEKTGCITHQEASLLTNNDAKLTRLEHQLSVMSGRRESMLPDDPAQMQRLVWQLGLRDQAGHQGDVERFERSLREILQVNRRIINHLMNHGQPEDESVADAESDGEVPIETELILDPNPDPAVVREVLDRYGFGGAQRIMDDLQGLATENSSFLSPRRCRHFFAALAPDLLREIATTPDPQSAMDRLVEIADSIGAKATLWELLKSSPPTLRLMVRLSAGAPYLAKVLTGNPGMIDELVDSLVIDQLPSAERLDQQSISLCRGAVDLDPILRSFKDAAHLTIGVRDMLGKETVRDTHRALADTADAVLRRIVENEQEKLAARLGDPVDAGSDPSELCAVAFGKLGGREPNYHSDLDVLFLYTANGNTQRRVGGPRATTTNQHFFNELAGNVVNHVNGDVRGPGLYDLDSRLRPTDEEGILSVTIDTFARRFTQGVAPLWQRLALCKARPLSGSKQARLRINEIIADVLRRTTWHPSMIDQALQIRTRMSETASPQNFKRGVGGTVDVEMLTQILLLRCASQTDHAGLVSENRATGTLELIAALADDARLDSGDADALSANYQTLRSIEARLRLMDYDQRHEFPDDAMSLRTLAFLMRTDVGDLQQQYQDARDGNRQIFTRLMKPE</sequence>
<keyword evidence="6" id="KW-0511">Multifunctional enzyme</keyword>
<name>A0A5C5XYJ4_9PLAN</name>
<dbReference type="GO" id="GO:0008882">
    <property type="term" value="F:[glutamate-ammonia-ligase] adenylyltransferase activity"/>
    <property type="evidence" value="ECO:0007669"/>
    <property type="project" value="UniProtKB-EC"/>
</dbReference>
<reference evidence="10 11" key="1">
    <citation type="submission" date="2019-02" db="EMBL/GenBank/DDBJ databases">
        <title>Deep-cultivation of Planctomycetes and their phenomic and genomic characterization uncovers novel biology.</title>
        <authorList>
            <person name="Wiegand S."/>
            <person name="Jogler M."/>
            <person name="Boedeker C."/>
            <person name="Pinto D."/>
            <person name="Vollmers J."/>
            <person name="Rivas-Marin E."/>
            <person name="Kohn T."/>
            <person name="Peeters S.H."/>
            <person name="Heuer A."/>
            <person name="Rast P."/>
            <person name="Oberbeckmann S."/>
            <person name="Bunk B."/>
            <person name="Jeske O."/>
            <person name="Meyerdierks A."/>
            <person name="Storesund J.E."/>
            <person name="Kallscheuer N."/>
            <person name="Luecker S."/>
            <person name="Lage O.M."/>
            <person name="Pohl T."/>
            <person name="Merkel B.J."/>
            <person name="Hornburger P."/>
            <person name="Mueller R.-W."/>
            <person name="Bruemmer F."/>
            <person name="Labrenz M."/>
            <person name="Spormann A.M."/>
            <person name="Op Den Camp H."/>
            <person name="Overmann J."/>
            <person name="Amann R."/>
            <person name="Jetten M.S.M."/>
            <person name="Mascher T."/>
            <person name="Medema M.H."/>
            <person name="Devos D.P."/>
            <person name="Kaster A.-K."/>
            <person name="Ovreas L."/>
            <person name="Rohde M."/>
            <person name="Galperin M.Y."/>
            <person name="Jogler C."/>
        </authorList>
    </citation>
    <scope>NUCLEOTIDE SEQUENCE [LARGE SCALE GENOMIC DNA]</scope>
    <source>
        <strain evidence="10 11">Pan14r</strain>
    </source>
</reference>
<dbReference type="Gene3D" id="3.30.460.10">
    <property type="entry name" value="Beta Polymerase, domain 2"/>
    <property type="match status" value="2"/>
</dbReference>
<dbReference type="InterPro" id="IPR013546">
    <property type="entry name" value="PII_UdlTrfase/GS_AdlTrfase"/>
</dbReference>
<dbReference type="GO" id="GO:0005524">
    <property type="term" value="F:ATP binding"/>
    <property type="evidence" value="ECO:0007669"/>
    <property type="project" value="UniProtKB-KW"/>
</dbReference>
<feature type="region of interest" description="Disordered" evidence="7">
    <location>
        <begin position="344"/>
        <end position="366"/>
    </location>
</feature>
<evidence type="ECO:0000256" key="2">
    <source>
        <dbReference type="ARBA" id="ARBA00022695"/>
    </source>
</evidence>
<dbReference type="CDD" id="cd05401">
    <property type="entry name" value="NT_GlnE_GlnD_like"/>
    <property type="match status" value="1"/>
</dbReference>
<evidence type="ECO:0000256" key="1">
    <source>
        <dbReference type="ARBA" id="ARBA00022679"/>
    </source>
</evidence>
<dbReference type="EMBL" id="SJPL01000001">
    <property type="protein sequence ID" value="TWT67964.1"/>
    <property type="molecule type" value="Genomic_DNA"/>
</dbReference>
<dbReference type="PANTHER" id="PTHR30621">
    <property type="entry name" value="GLUTAMINE SYNTHETASE ADENYLYLTRANSFERASE"/>
    <property type="match status" value="1"/>
</dbReference>
<dbReference type="SUPFAM" id="SSF81593">
    <property type="entry name" value="Nucleotidyltransferase substrate binding subunit/domain"/>
    <property type="match status" value="2"/>
</dbReference>
<dbReference type="Pfam" id="PF08335">
    <property type="entry name" value="GlnD_UR_UTase"/>
    <property type="match status" value="2"/>
</dbReference>
<protein>
    <submittedName>
        <fullName evidence="10">Glutamate-ammonia-ligase adenylyltransferase</fullName>
        <ecNumber evidence="10">2.7.7.42</ecNumber>
    </submittedName>
</protein>
<evidence type="ECO:0000256" key="7">
    <source>
        <dbReference type="SAM" id="MobiDB-lite"/>
    </source>
</evidence>
<evidence type="ECO:0000256" key="6">
    <source>
        <dbReference type="ARBA" id="ARBA00023268"/>
    </source>
</evidence>
<keyword evidence="2 10" id="KW-0548">Nucleotidyltransferase</keyword>
<dbReference type="GO" id="GO:0000820">
    <property type="term" value="P:regulation of glutamine family amino acid metabolic process"/>
    <property type="evidence" value="ECO:0007669"/>
    <property type="project" value="TreeGrafter"/>
</dbReference>
<evidence type="ECO:0000313" key="10">
    <source>
        <dbReference type="EMBL" id="TWT67964.1"/>
    </source>
</evidence>
<feature type="domain" description="Glutamate-ammonia ligase adenylyltransferase repeated" evidence="8">
    <location>
        <begin position="616"/>
        <end position="862"/>
    </location>
</feature>
<dbReference type="InterPro" id="IPR005190">
    <property type="entry name" value="GlnE_rpt_dom"/>
</dbReference>
<feature type="domain" description="PII-uridylyltransferase/Glutamine-synthetase adenylyltransferase" evidence="9">
    <location>
        <begin position="339"/>
        <end position="487"/>
    </location>
</feature>
<dbReference type="GO" id="GO:0016874">
    <property type="term" value="F:ligase activity"/>
    <property type="evidence" value="ECO:0007669"/>
    <property type="project" value="UniProtKB-KW"/>
</dbReference>
<dbReference type="Pfam" id="PF03710">
    <property type="entry name" value="GlnE"/>
    <property type="match status" value="2"/>
</dbReference>
<evidence type="ECO:0000256" key="5">
    <source>
        <dbReference type="ARBA" id="ARBA00022842"/>
    </source>
</evidence>
<dbReference type="Gene3D" id="1.20.120.330">
    <property type="entry name" value="Nucleotidyltransferases domain 2"/>
    <property type="match status" value="2"/>
</dbReference>
<keyword evidence="4" id="KW-0067">ATP-binding</keyword>
<dbReference type="EC" id="2.7.7.42" evidence="10"/>
<organism evidence="10 11">
    <name type="scientific">Crateriforma conspicua</name>
    <dbReference type="NCBI Taxonomy" id="2527996"/>
    <lineage>
        <taxon>Bacteria</taxon>
        <taxon>Pseudomonadati</taxon>
        <taxon>Planctomycetota</taxon>
        <taxon>Planctomycetia</taxon>
        <taxon>Planctomycetales</taxon>
        <taxon>Planctomycetaceae</taxon>
        <taxon>Crateriforma</taxon>
    </lineage>
</organism>
<keyword evidence="3" id="KW-0547">Nucleotide-binding</keyword>
<dbReference type="Proteomes" id="UP000317238">
    <property type="component" value="Unassembled WGS sequence"/>
</dbReference>
<evidence type="ECO:0000259" key="8">
    <source>
        <dbReference type="Pfam" id="PF03710"/>
    </source>
</evidence>
<keyword evidence="11" id="KW-1185">Reference proteome</keyword>
<dbReference type="InterPro" id="IPR043519">
    <property type="entry name" value="NT_sf"/>
</dbReference>
<dbReference type="GO" id="GO:0005829">
    <property type="term" value="C:cytosol"/>
    <property type="evidence" value="ECO:0007669"/>
    <property type="project" value="TreeGrafter"/>
</dbReference>
<feature type="domain" description="Glutamate-ammonia ligase adenylyltransferase repeated" evidence="8">
    <location>
        <begin position="75"/>
        <end position="310"/>
    </location>
</feature>
<dbReference type="AlphaFoldDB" id="A0A5C5XYJ4"/>
<proteinExistence type="predicted"/>
<dbReference type="SUPFAM" id="SSF81301">
    <property type="entry name" value="Nucleotidyltransferase"/>
    <property type="match status" value="2"/>
</dbReference>
<evidence type="ECO:0000256" key="4">
    <source>
        <dbReference type="ARBA" id="ARBA00022840"/>
    </source>
</evidence>
<evidence type="ECO:0000313" key="11">
    <source>
        <dbReference type="Proteomes" id="UP000317238"/>
    </source>
</evidence>
<dbReference type="Gene3D" id="1.20.120.1510">
    <property type="match status" value="1"/>
</dbReference>
<gene>
    <name evidence="10" type="primary">glnE</name>
    <name evidence="10" type="ORF">Pan14r_02020</name>
</gene>
<keyword evidence="10" id="KW-0436">Ligase</keyword>
<evidence type="ECO:0000259" key="9">
    <source>
        <dbReference type="Pfam" id="PF08335"/>
    </source>
</evidence>
<keyword evidence="1 10" id="KW-0808">Transferase</keyword>
<accession>A0A5C5XYJ4</accession>
<dbReference type="InterPro" id="IPR023057">
    <property type="entry name" value="GlnE"/>
</dbReference>
<comment type="caution">
    <text evidence="10">The sequence shown here is derived from an EMBL/GenBank/DDBJ whole genome shotgun (WGS) entry which is preliminary data.</text>
</comment>
<feature type="domain" description="PII-uridylyltransferase/Glutamine-synthetase adenylyltransferase" evidence="9">
    <location>
        <begin position="891"/>
        <end position="1023"/>
    </location>
</feature>
<keyword evidence="5" id="KW-0460">Magnesium</keyword>
<evidence type="ECO:0000256" key="3">
    <source>
        <dbReference type="ARBA" id="ARBA00022741"/>
    </source>
</evidence>
<dbReference type="PANTHER" id="PTHR30621:SF0">
    <property type="entry name" value="BIFUNCTIONAL GLUTAMINE SYNTHETASE ADENYLYLTRANSFERASE_ADENYLYL-REMOVING ENZYME"/>
    <property type="match status" value="1"/>
</dbReference>